<dbReference type="AlphaFoldDB" id="B8D3H2"/>
<reference evidence="4 5" key="1">
    <citation type="journal article" date="2009" name="J. Bacteriol.">
        <title>Complete genome sequence of the anaerobic, protein-degrading hyperthermophilic crenarchaeon Desulfurococcus kamchatkensis.</title>
        <authorList>
            <person name="Ravin N.V."/>
            <person name="Mardanov A.V."/>
            <person name="Beletsky A.V."/>
            <person name="Kublanov I.V."/>
            <person name="Kolganova T.V."/>
            <person name="Lebedinsky A.V."/>
            <person name="Chernyh N.A."/>
            <person name="Bonch-Osmolovskaya E.A."/>
            <person name="Skryabin K.G."/>
        </authorList>
    </citation>
    <scope>NUCLEOTIDE SEQUENCE [LARGE SCALE GENOMIC DNA]</scope>
    <source>
        <strain evidence="5">DSM 18924 / JCM 16383 / VKM B-2413 / 1221n</strain>
    </source>
</reference>
<protein>
    <submittedName>
        <fullName evidence="4">PhoH family protein</fullName>
    </submittedName>
</protein>
<dbReference type="HOGENOM" id="CLU_730800_0_0_2"/>
<dbReference type="eggNOG" id="arCOG04325">
    <property type="taxonomic scope" value="Archaea"/>
</dbReference>
<sequence length="387" mass="42864">MKVMATNIFGKISPQTPGQEEVINALSDKKYEIIGLFGPTGSGKSLLSILYGIDSVMNNRYKRFVISRPLIDVVTGKELTTADLGDLYYQLASSYIQDIISGVAEWSLIKELMDKGLIVITDSHYLRGRTFDDSVIFLDDAQSIPVESAIEIVMRIGRNSRLIIAGDPVFQRTTGSRDSAGMLRELLLGEDSAKVIDLGLKDIVRPGARRGIKLLLESRVRARALSEAEKEILEAARIRAPDADIVTVVEFVELKRQHGISEDSVPDALIITKEGYISRLIGKGGERITGIEKDTGYKLRAVELTLDFKPLIRAMHPVSWIHKHIIDVDFAGPNLAVKVSSEGYGAFVGQKGSHIRFIEAVLMRLLGVGIRVYEVETGEKERRKKKT</sequence>
<evidence type="ECO:0000313" key="5">
    <source>
        <dbReference type="Proteomes" id="UP000006903"/>
    </source>
</evidence>
<proteinExistence type="predicted"/>
<evidence type="ECO:0000256" key="2">
    <source>
        <dbReference type="ARBA" id="ARBA00022840"/>
    </source>
</evidence>
<dbReference type="SUPFAM" id="SSF52540">
    <property type="entry name" value="P-loop containing nucleoside triphosphate hydrolases"/>
    <property type="match status" value="1"/>
</dbReference>
<dbReference type="STRING" id="490899.DKAM_0327"/>
<organism evidence="4 5">
    <name type="scientific">Desulfurococcus amylolyticus (strain DSM 18924 / JCM 16383 / VKM B-2413 / 1221n)</name>
    <name type="common">Desulfurococcus kamchatkensis</name>
    <dbReference type="NCBI Taxonomy" id="490899"/>
    <lineage>
        <taxon>Archaea</taxon>
        <taxon>Thermoproteota</taxon>
        <taxon>Thermoprotei</taxon>
        <taxon>Desulfurococcales</taxon>
        <taxon>Desulfurococcaceae</taxon>
        <taxon>Desulfurococcus</taxon>
    </lineage>
</organism>
<name>B8D3H2_DESA1</name>
<keyword evidence="1" id="KW-0547">Nucleotide-binding</keyword>
<dbReference type="PANTHER" id="PTHR30473">
    <property type="entry name" value="PROTEIN PHOH"/>
    <property type="match status" value="1"/>
</dbReference>
<dbReference type="KEGG" id="dka:DKAM_0327"/>
<evidence type="ECO:0000259" key="3">
    <source>
        <dbReference type="Pfam" id="PF02562"/>
    </source>
</evidence>
<gene>
    <name evidence="4" type="ordered locus">DKAM_0327</name>
</gene>
<dbReference type="EMBL" id="CP001140">
    <property type="protein sequence ID" value="ACL10653.1"/>
    <property type="molecule type" value="Genomic_DNA"/>
</dbReference>
<dbReference type="Gene3D" id="3.40.50.300">
    <property type="entry name" value="P-loop containing nucleotide triphosphate hydrolases"/>
    <property type="match status" value="1"/>
</dbReference>
<dbReference type="InterPro" id="IPR051451">
    <property type="entry name" value="PhoH2-like"/>
</dbReference>
<dbReference type="Pfam" id="PF02562">
    <property type="entry name" value="PhoH"/>
    <property type="match status" value="1"/>
</dbReference>
<dbReference type="GO" id="GO:0005524">
    <property type="term" value="F:ATP binding"/>
    <property type="evidence" value="ECO:0007669"/>
    <property type="project" value="UniProtKB-KW"/>
</dbReference>
<dbReference type="GO" id="GO:0005829">
    <property type="term" value="C:cytosol"/>
    <property type="evidence" value="ECO:0007669"/>
    <property type="project" value="TreeGrafter"/>
</dbReference>
<accession>B8D3H2</accession>
<dbReference type="InterPro" id="IPR003714">
    <property type="entry name" value="PhoH"/>
</dbReference>
<feature type="domain" description="PhoH-like protein" evidence="3">
    <location>
        <begin position="11"/>
        <end position="214"/>
    </location>
</feature>
<dbReference type="InterPro" id="IPR027417">
    <property type="entry name" value="P-loop_NTPase"/>
</dbReference>
<evidence type="ECO:0000256" key="1">
    <source>
        <dbReference type="ARBA" id="ARBA00022741"/>
    </source>
</evidence>
<dbReference type="Proteomes" id="UP000006903">
    <property type="component" value="Chromosome"/>
</dbReference>
<dbReference type="PANTHER" id="PTHR30473:SF2">
    <property type="entry name" value="PIN DOMAIN-CONTAINING PROTEIN"/>
    <property type="match status" value="1"/>
</dbReference>
<keyword evidence="2" id="KW-0067">ATP-binding</keyword>
<evidence type="ECO:0000313" key="4">
    <source>
        <dbReference type="EMBL" id="ACL10653.1"/>
    </source>
</evidence>